<dbReference type="Pfam" id="PF06271">
    <property type="entry name" value="RDD"/>
    <property type="match status" value="1"/>
</dbReference>
<accession>X1HDL0</accession>
<dbReference type="EMBL" id="BARU01032194">
    <property type="protein sequence ID" value="GAH68286.1"/>
    <property type="molecule type" value="Genomic_DNA"/>
</dbReference>
<dbReference type="AlphaFoldDB" id="X1HDL0"/>
<feature type="non-terminal residue" evidence="7">
    <location>
        <position position="200"/>
    </location>
</feature>
<feature type="transmembrane region" description="Helical" evidence="5">
    <location>
        <begin position="120"/>
        <end position="140"/>
    </location>
</feature>
<dbReference type="PANTHER" id="PTHR38480">
    <property type="entry name" value="SLR0254 PROTEIN"/>
    <property type="match status" value="1"/>
</dbReference>
<feature type="transmembrane region" description="Helical" evidence="5">
    <location>
        <begin position="36"/>
        <end position="57"/>
    </location>
</feature>
<dbReference type="GO" id="GO:0016020">
    <property type="term" value="C:membrane"/>
    <property type="evidence" value="ECO:0007669"/>
    <property type="project" value="UniProtKB-SubCell"/>
</dbReference>
<evidence type="ECO:0000256" key="5">
    <source>
        <dbReference type="SAM" id="Phobius"/>
    </source>
</evidence>
<evidence type="ECO:0000256" key="4">
    <source>
        <dbReference type="ARBA" id="ARBA00023136"/>
    </source>
</evidence>
<sequence>MDFDGQTRISTPESVQFQFELAGLGSRGLAFILDSLIRVGLLGAILLILHLTGLLSLAFSGPSLIGVGLIIFLFWLQWFYFVLFEAFSHGQTPGKKALKIRVIKEGGYPIGFLESVIRNLLRIVDFLPGLYLLGITLLFCTRRCQRLGDMAAGTLVIRDEAYQFPAPPAPAGDSARPNPYDPLIARIELSTEEYELISRF</sequence>
<dbReference type="PANTHER" id="PTHR38480:SF1">
    <property type="entry name" value="SLR0254 PROTEIN"/>
    <property type="match status" value="1"/>
</dbReference>
<dbReference type="InterPro" id="IPR010432">
    <property type="entry name" value="RDD"/>
</dbReference>
<evidence type="ECO:0000256" key="2">
    <source>
        <dbReference type="ARBA" id="ARBA00022692"/>
    </source>
</evidence>
<feature type="transmembrane region" description="Helical" evidence="5">
    <location>
        <begin position="64"/>
        <end position="83"/>
    </location>
</feature>
<name>X1HDL0_9ZZZZ</name>
<comment type="subcellular location">
    <subcellularLocation>
        <location evidence="1">Membrane</location>
        <topology evidence="1">Multi-pass membrane protein</topology>
    </subcellularLocation>
</comment>
<feature type="domain" description="RDD" evidence="6">
    <location>
        <begin position="21"/>
        <end position="153"/>
    </location>
</feature>
<comment type="caution">
    <text evidence="7">The sequence shown here is derived from an EMBL/GenBank/DDBJ whole genome shotgun (WGS) entry which is preliminary data.</text>
</comment>
<evidence type="ECO:0000256" key="3">
    <source>
        <dbReference type="ARBA" id="ARBA00022989"/>
    </source>
</evidence>
<evidence type="ECO:0000313" key="7">
    <source>
        <dbReference type="EMBL" id="GAH68286.1"/>
    </source>
</evidence>
<keyword evidence="2 5" id="KW-0812">Transmembrane</keyword>
<proteinExistence type="predicted"/>
<keyword evidence="3 5" id="KW-1133">Transmembrane helix</keyword>
<reference evidence="7" key="1">
    <citation type="journal article" date="2014" name="Front. Microbiol.">
        <title>High frequency of phylogenetically diverse reductive dehalogenase-homologous genes in deep subseafloor sedimentary metagenomes.</title>
        <authorList>
            <person name="Kawai M."/>
            <person name="Futagami T."/>
            <person name="Toyoda A."/>
            <person name="Takaki Y."/>
            <person name="Nishi S."/>
            <person name="Hori S."/>
            <person name="Arai W."/>
            <person name="Tsubouchi T."/>
            <person name="Morono Y."/>
            <person name="Uchiyama I."/>
            <person name="Ito T."/>
            <person name="Fujiyama A."/>
            <person name="Inagaki F."/>
            <person name="Takami H."/>
        </authorList>
    </citation>
    <scope>NUCLEOTIDE SEQUENCE</scope>
    <source>
        <strain evidence="7">Expedition CK06-06</strain>
    </source>
</reference>
<organism evidence="7">
    <name type="scientific">marine sediment metagenome</name>
    <dbReference type="NCBI Taxonomy" id="412755"/>
    <lineage>
        <taxon>unclassified sequences</taxon>
        <taxon>metagenomes</taxon>
        <taxon>ecological metagenomes</taxon>
    </lineage>
</organism>
<keyword evidence="4 5" id="KW-0472">Membrane</keyword>
<evidence type="ECO:0000259" key="6">
    <source>
        <dbReference type="Pfam" id="PF06271"/>
    </source>
</evidence>
<evidence type="ECO:0000256" key="1">
    <source>
        <dbReference type="ARBA" id="ARBA00004141"/>
    </source>
</evidence>
<gene>
    <name evidence="7" type="ORF">S03H2_50809</name>
</gene>
<protein>
    <recommendedName>
        <fullName evidence="6">RDD domain-containing protein</fullName>
    </recommendedName>
</protein>